<evidence type="ECO:0000313" key="3">
    <source>
        <dbReference type="EMBL" id="KAK1676343.1"/>
    </source>
</evidence>
<name>A0AAJ0EWG5_9PEZI</name>
<dbReference type="SUPFAM" id="SSF56112">
    <property type="entry name" value="Protein kinase-like (PK-like)"/>
    <property type="match status" value="1"/>
</dbReference>
<dbReference type="GO" id="GO:0005524">
    <property type="term" value="F:ATP binding"/>
    <property type="evidence" value="ECO:0007669"/>
    <property type="project" value="InterPro"/>
</dbReference>
<dbReference type="Proteomes" id="UP001224890">
    <property type="component" value="Unassembled WGS sequence"/>
</dbReference>
<evidence type="ECO:0000256" key="1">
    <source>
        <dbReference type="SAM" id="MobiDB-lite"/>
    </source>
</evidence>
<evidence type="ECO:0000313" key="4">
    <source>
        <dbReference type="Proteomes" id="UP001224890"/>
    </source>
</evidence>
<dbReference type="CDD" id="cd00180">
    <property type="entry name" value="PKc"/>
    <property type="match status" value="1"/>
</dbReference>
<accession>A0AAJ0EWG5</accession>
<comment type="caution">
    <text evidence="3">The sequence shown here is derived from an EMBL/GenBank/DDBJ whole genome shotgun (WGS) entry which is preliminary data.</text>
</comment>
<feature type="compositionally biased region" description="Polar residues" evidence="1">
    <location>
        <begin position="610"/>
        <end position="629"/>
    </location>
</feature>
<protein>
    <recommendedName>
        <fullName evidence="2">Protein kinase domain-containing protein</fullName>
    </recommendedName>
</protein>
<organism evidence="3 4">
    <name type="scientific">Colletotrichum godetiae</name>
    <dbReference type="NCBI Taxonomy" id="1209918"/>
    <lineage>
        <taxon>Eukaryota</taxon>
        <taxon>Fungi</taxon>
        <taxon>Dikarya</taxon>
        <taxon>Ascomycota</taxon>
        <taxon>Pezizomycotina</taxon>
        <taxon>Sordariomycetes</taxon>
        <taxon>Hypocreomycetidae</taxon>
        <taxon>Glomerellales</taxon>
        <taxon>Glomerellaceae</taxon>
        <taxon>Colletotrichum</taxon>
        <taxon>Colletotrichum acutatum species complex</taxon>
    </lineage>
</organism>
<dbReference type="PROSITE" id="PS50011">
    <property type="entry name" value="PROTEIN_KINASE_DOM"/>
    <property type="match status" value="1"/>
</dbReference>
<dbReference type="EMBL" id="JAHMHR010000018">
    <property type="protein sequence ID" value="KAK1676343.1"/>
    <property type="molecule type" value="Genomic_DNA"/>
</dbReference>
<feature type="region of interest" description="Disordered" evidence="1">
    <location>
        <begin position="21"/>
        <end position="73"/>
    </location>
</feature>
<dbReference type="PROSITE" id="PS00108">
    <property type="entry name" value="PROTEIN_KINASE_ST"/>
    <property type="match status" value="1"/>
</dbReference>
<dbReference type="PANTHER" id="PTHR24359:SF1">
    <property type="entry name" value="INHIBITOR OF NUCLEAR FACTOR KAPPA-B KINASE EPSILON SUBUNIT HOMOLOG 1-RELATED"/>
    <property type="match status" value="1"/>
</dbReference>
<reference evidence="3" key="1">
    <citation type="submission" date="2021-06" db="EMBL/GenBank/DDBJ databases">
        <title>Comparative genomics, transcriptomics and evolutionary studies reveal genomic signatures of adaptation to plant cell wall in hemibiotrophic fungi.</title>
        <authorList>
            <consortium name="DOE Joint Genome Institute"/>
            <person name="Baroncelli R."/>
            <person name="Diaz J.F."/>
            <person name="Benocci T."/>
            <person name="Peng M."/>
            <person name="Battaglia E."/>
            <person name="Haridas S."/>
            <person name="Andreopoulos W."/>
            <person name="Labutti K."/>
            <person name="Pangilinan J."/>
            <person name="Floch G.L."/>
            <person name="Makela M.R."/>
            <person name="Henrissat B."/>
            <person name="Grigoriev I.V."/>
            <person name="Crouch J.A."/>
            <person name="De Vries R.P."/>
            <person name="Sukno S.A."/>
            <person name="Thon M.R."/>
        </authorList>
    </citation>
    <scope>NUCLEOTIDE SEQUENCE</scope>
    <source>
        <strain evidence="3">CBS 193.32</strain>
    </source>
</reference>
<gene>
    <name evidence="3" type="ORF">BDP55DRAFT_662367</name>
</gene>
<dbReference type="InterPro" id="IPR008271">
    <property type="entry name" value="Ser/Thr_kinase_AS"/>
</dbReference>
<dbReference type="Gene3D" id="1.10.510.10">
    <property type="entry name" value="Transferase(Phosphotransferase) domain 1"/>
    <property type="match status" value="1"/>
</dbReference>
<dbReference type="AlphaFoldDB" id="A0AAJ0EWG5"/>
<keyword evidence="4" id="KW-1185">Reference proteome</keyword>
<dbReference type="GeneID" id="85459319"/>
<dbReference type="Pfam" id="PF00069">
    <property type="entry name" value="Pkinase"/>
    <property type="match status" value="1"/>
</dbReference>
<evidence type="ECO:0000259" key="2">
    <source>
        <dbReference type="PROSITE" id="PS50011"/>
    </source>
</evidence>
<dbReference type="SMART" id="SM00220">
    <property type="entry name" value="S_TKc"/>
    <property type="match status" value="1"/>
</dbReference>
<feature type="region of interest" description="Disordered" evidence="1">
    <location>
        <begin position="609"/>
        <end position="630"/>
    </location>
</feature>
<dbReference type="PANTHER" id="PTHR24359">
    <property type="entry name" value="SERINE/THREONINE-PROTEIN KINASE SBK1"/>
    <property type="match status" value="1"/>
</dbReference>
<dbReference type="InterPro" id="IPR011009">
    <property type="entry name" value="Kinase-like_dom_sf"/>
</dbReference>
<proteinExistence type="predicted"/>
<sequence length="731" mass="84256">MSFRQSLANLICGVSTEAYPEEPPRFFSTPDEQDSISQIPPLRRARTTGSVPNDRSAHQPGPPRRQTFSGKIGDSIQSSQLLNSIPFIRRGRENIGTMDTLKGLRKALRKVEIEVFNTRDAKAYTWFPVSSINEIIQNNDNVIKALEEKVKMHESMKRFVFEHAKRLVSLLIWRDRVGLLEIFYRERFGDEDFPIKFFKPQTAKNKTRSRWSIQSCRSGKTISVWVPQEDEDMSDDDDDDDKDTIKQFCNTYQWYFFVPVFSPQDPPQIFDPSCQMPYLEELGSSQTNFSVVRHFVIHRKHLNFKLDDQIGTLVDDKQNPHIAVKELLSAQGLSRKKFHDVAENEAKILTRLKDQDHPHFIRAIATYTQGSRHYFVFPWARGGNLRDFWAKQPNLSLEAEHIATKDWSSYYQWFFKQLLGLSSAIEDLHHPKKNPRQSCRHGDLKPENILCFSGTEIGTELIPTDVHLVVADAGHAKVHEKATELRPDATNTPQGTRMYSPPEAELKIQEPRSRRYDIWSLGCLYLEFLVWMLYGNVMLESFRQDIGPGQPYYRKEPEVGLKDSVKNWIKIIKDDPRCTPIRETAIGRLVNLIENRMLVVRAETRRDSFTQDSGSRLATRDSFPTSSDDTLPKVIVKQPTWRPEEPERAVAKEVLKEMERIVHAVMEKNSLSWINQRGMTEAAKRRPPVPKASLNPSDTRGVLQPGVSNRLMQGASDVRSQKNPLAVDRRK</sequence>
<dbReference type="InterPro" id="IPR000719">
    <property type="entry name" value="Prot_kinase_dom"/>
</dbReference>
<feature type="region of interest" description="Disordered" evidence="1">
    <location>
        <begin position="680"/>
        <end position="731"/>
    </location>
</feature>
<dbReference type="RefSeq" id="XP_060430346.1">
    <property type="nucleotide sequence ID" value="XM_060574793.1"/>
</dbReference>
<feature type="domain" description="Protein kinase" evidence="2">
    <location>
        <begin position="276"/>
        <end position="666"/>
    </location>
</feature>
<dbReference type="GO" id="GO:0004674">
    <property type="term" value="F:protein serine/threonine kinase activity"/>
    <property type="evidence" value="ECO:0007669"/>
    <property type="project" value="TreeGrafter"/>
</dbReference>